<organism evidence="8 9">
    <name type="scientific">Eilatimonas milleporae</name>
    <dbReference type="NCBI Taxonomy" id="911205"/>
    <lineage>
        <taxon>Bacteria</taxon>
        <taxon>Pseudomonadati</taxon>
        <taxon>Pseudomonadota</taxon>
        <taxon>Alphaproteobacteria</taxon>
        <taxon>Kordiimonadales</taxon>
        <taxon>Kordiimonadaceae</taxon>
        <taxon>Eilatimonas</taxon>
    </lineage>
</organism>
<dbReference type="InterPro" id="IPR036388">
    <property type="entry name" value="WH-like_DNA-bd_sf"/>
</dbReference>
<dbReference type="Proteomes" id="UP000271227">
    <property type="component" value="Unassembled WGS sequence"/>
</dbReference>
<proteinExistence type="inferred from homology"/>
<name>A0A3M0CXI3_9PROT</name>
<evidence type="ECO:0000256" key="4">
    <source>
        <dbReference type="ARBA" id="ARBA00023163"/>
    </source>
</evidence>
<evidence type="ECO:0000256" key="2">
    <source>
        <dbReference type="ARBA" id="ARBA00023015"/>
    </source>
</evidence>
<evidence type="ECO:0000256" key="1">
    <source>
        <dbReference type="ARBA" id="ARBA00010641"/>
    </source>
</evidence>
<reference evidence="8 9" key="1">
    <citation type="submission" date="2018-10" db="EMBL/GenBank/DDBJ databases">
        <title>Genomic Encyclopedia of Archaeal and Bacterial Type Strains, Phase II (KMG-II): from individual species to whole genera.</title>
        <authorList>
            <person name="Goeker M."/>
        </authorList>
    </citation>
    <scope>NUCLEOTIDE SEQUENCE [LARGE SCALE GENOMIC DNA]</scope>
    <source>
        <strain evidence="8 9">DSM 25217</strain>
    </source>
</reference>
<feature type="domain" description="RNA polymerase sigma factor 70 region 4 type 2" evidence="7">
    <location>
        <begin position="160"/>
        <end position="203"/>
    </location>
</feature>
<evidence type="ECO:0000313" key="9">
    <source>
        <dbReference type="Proteomes" id="UP000271227"/>
    </source>
</evidence>
<keyword evidence="3" id="KW-0731">Sigma factor</keyword>
<dbReference type="InterPro" id="IPR013324">
    <property type="entry name" value="RNA_pol_sigma_r3/r4-like"/>
</dbReference>
<dbReference type="InterPro" id="IPR007627">
    <property type="entry name" value="RNA_pol_sigma70_r2"/>
</dbReference>
<dbReference type="SUPFAM" id="SSF88659">
    <property type="entry name" value="Sigma3 and sigma4 domains of RNA polymerase sigma factors"/>
    <property type="match status" value="1"/>
</dbReference>
<dbReference type="PANTHER" id="PTHR43133:SF63">
    <property type="entry name" value="RNA POLYMERASE SIGMA FACTOR FECI-RELATED"/>
    <property type="match status" value="1"/>
</dbReference>
<dbReference type="GO" id="GO:0016987">
    <property type="term" value="F:sigma factor activity"/>
    <property type="evidence" value="ECO:0007669"/>
    <property type="project" value="UniProtKB-KW"/>
</dbReference>
<keyword evidence="9" id="KW-1185">Reference proteome</keyword>
<dbReference type="NCBIfam" id="TIGR02937">
    <property type="entry name" value="sigma70-ECF"/>
    <property type="match status" value="1"/>
</dbReference>
<evidence type="ECO:0000256" key="5">
    <source>
        <dbReference type="SAM" id="MobiDB-lite"/>
    </source>
</evidence>
<evidence type="ECO:0000259" key="6">
    <source>
        <dbReference type="Pfam" id="PF04542"/>
    </source>
</evidence>
<dbReference type="Pfam" id="PF08281">
    <property type="entry name" value="Sigma70_r4_2"/>
    <property type="match status" value="1"/>
</dbReference>
<protein>
    <submittedName>
        <fullName evidence="8">RNA polymerase sigma-70 factor (ECF subfamily)</fullName>
    </submittedName>
</protein>
<accession>A0A3M0CXI3</accession>
<dbReference type="InterPro" id="IPR013325">
    <property type="entry name" value="RNA_pol_sigma_r2"/>
</dbReference>
<evidence type="ECO:0000259" key="7">
    <source>
        <dbReference type="Pfam" id="PF08281"/>
    </source>
</evidence>
<feature type="domain" description="RNA polymerase sigma-70 region 2" evidence="6">
    <location>
        <begin position="56"/>
        <end position="121"/>
    </location>
</feature>
<sequence>MPLPEQPPVSDKTHTVGTPPPSGSAVPRCPVTPRAPAKPSATPSATPSDNPRLSRLFADHGRQLTAFARSKGATPDDAAEIVQDAFLRLKKYGLQKKVENDLAFLRTIIVNLIRDRYRKRQNAPFTGDYEDAVQNAPSVRPDQETALAAKQDLRRTLRDIADLPDITRGVFVRYRLHGHTYDRIARDMGLTIALVRRHLRDAVVSLTRKRGQG</sequence>
<dbReference type="InterPro" id="IPR013249">
    <property type="entry name" value="RNA_pol_sigma70_r4_t2"/>
</dbReference>
<comment type="caution">
    <text evidence="8">The sequence shown here is derived from an EMBL/GenBank/DDBJ whole genome shotgun (WGS) entry which is preliminary data.</text>
</comment>
<evidence type="ECO:0000256" key="3">
    <source>
        <dbReference type="ARBA" id="ARBA00023082"/>
    </source>
</evidence>
<dbReference type="EMBL" id="REFR01000009">
    <property type="protein sequence ID" value="RMB12289.1"/>
    <property type="molecule type" value="Genomic_DNA"/>
</dbReference>
<keyword evidence="2" id="KW-0805">Transcription regulation</keyword>
<dbReference type="SUPFAM" id="SSF88946">
    <property type="entry name" value="Sigma2 domain of RNA polymerase sigma factors"/>
    <property type="match status" value="1"/>
</dbReference>
<keyword evidence="4" id="KW-0804">Transcription</keyword>
<comment type="similarity">
    <text evidence="1">Belongs to the sigma-70 factor family. ECF subfamily.</text>
</comment>
<gene>
    <name evidence="8" type="ORF">BXY39_0782</name>
</gene>
<dbReference type="InParanoid" id="A0A3M0CXI3"/>
<dbReference type="PANTHER" id="PTHR43133">
    <property type="entry name" value="RNA POLYMERASE ECF-TYPE SIGMA FACTO"/>
    <property type="match status" value="1"/>
</dbReference>
<dbReference type="Gene3D" id="1.10.1740.10">
    <property type="match status" value="1"/>
</dbReference>
<dbReference type="GO" id="GO:0006352">
    <property type="term" value="P:DNA-templated transcription initiation"/>
    <property type="evidence" value="ECO:0007669"/>
    <property type="project" value="InterPro"/>
</dbReference>
<dbReference type="GO" id="GO:0003677">
    <property type="term" value="F:DNA binding"/>
    <property type="evidence" value="ECO:0007669"/>
    <property type="project" value="InterPro"/>
</dbReference>
<evidence type="ECO:0000313" key="8">
    <source>
        <dbReference type="EMBL" id="RMB12289.1"/>
    </source>
</evidence>
<dbReference type="AlphaFoldDB" id="A0A3M0CXI3"/>
<dbReference type="InterPro" id="IPR039425">
    <property type="entry name" value="RNA_pol_sigma-70-like"/>
</dbReference>
<dbReference type="Pfam" id="PF04542">
    <property type="entry name" value="Sigma70_r2"/>
    <property type="match status" value="1"/>
</dbReference>
<dbReference type="InterPro" id="IPR014284">
    <property type="entry name" value="RNA_pol_sigma-70_dom"/>
</dbReference>
<dbReference type="Gene3D" id="1.10.10.10">
    <property type="entry name" value="Winged helix-like DNA-binding domain superfamily/Winged helix DNA-binding domain"/>
    <property type="match status" value="1"/>
</dbReference>
<feature type="compositionally biased region" description="Low complexity" evidence="5">
    <location>
        <begin position="32"/>
        <end position="48"/>
    </location>
</feature>
<feature type="region of interest" description="Disordered" evidence="5">
    <location>
        <begin position="1"/>
        <end position="54"/>
    </location>
</feature>